<feature type="region of interest" description="Disordered" evidence="1">
    <location>
        <begin position="60"/>
        <end position="84"/>
    </location>
</feature>
<evidence type="ECO:0000313" key="3">
    <source>
        <dbReference type="Proteomes" id="UP000324897"/>
    </source>
</evidence>
<accession>A0A5J9WF75</accession>
<name>A0A5J9WF75_9POAL</name>
<dbReference type="EMBL" id="RWGY01000004">
    <property type="protein sequence ID" value="TVU46858.1"/>
    <property type="molecule type" value="Genomic_DNA"/>
</dbReference>
<gene>
    <name evidence="2" type="ORF">EJB05_06430</name>
</gene>
<sequence length="167" mass="18301">MVRPPSPWPGSAPYITPWDDGRRMREGWSDRCAGLVEGGGGEREGAGGTGWPLGRCAGLTVASGDRGSRMEEELGRPEEEERAISSKEREMVILAERQPFRGHFSEAHDSKSSELDSWADRQSTIASYESCQLQGKANPVDEGMEQMQLCKAIAIPDKMPICCVPYA</sequence>
<dbReference type="AlphaFoldDB" id="A0A5J9WF75"/>
<reference evidence="2 3" key="1">
    <citation type="journal article" date="2019" name="Sci. Rep.">
        <title>A high-quality genome of Eragrostis curvula grass provides insights into Poaceae evolution and supports new strategies to enhance forage quality.</title>
        <authorList>
            <person name="Carballo J."/>
            <person name="Santos B.A.C.M."/>
            <person name="Zappacosta D."/>
            <person name="Garbus I."/>
            <person name="Selva J.P."/>
            <person name="Gallo C.A."/>
            <person name="Diaz A."/>
            <person name="Albertini E."/>
            <person name="Caccamo M."/>
            <person name="Echenique V."/>
        </authorList>
    </citation>
    <scope>NUCLEOTIDE SEQUENCE [LARGE SCALE GENOMIC DNA]</scope>
    <source>
        <strain evidence="3">cv. Victoria</strain>
        <tissue evidence="2">Leaf</tissue>
    </source>
</reference>
<feature type="compositionally biased region" description="Pro residues" evidence="1">
    <location>
        <begin position="1"/>
        <end position="10"/>
    </location>
</feature>
<evidence type="ECO:0000313" key="2">
    <source>
        <dbReference type="EMBL" id="TVU46858.1"/>
    </source>
</evidence>
<feature type="region of interest" description="Disordered" evidence="1">
    <location>
        <begin position="1"/>
        <end position="20"/>
    </location>
</feature>
<feature type="compositionally biased region" description="Basic and acidic residues" evidence="1">
    <location>
        <begin position="66"/>
        <end position="84"/>
    </location>
</feature>
<protein>
    <submittedName>
        <fullName evidence="2">Uncharacterized protein</fullName>
    </submittedName>
</protein>
<comment type="caution">
    <text evidence="2">The sequence shown here is derived from an EMBL/GenBank/DDBJ whole genome shotgun (WGS) entry which is preliminary data.</text>
</comment>
<organism evidence="2 3">
    <name type="scientific">Eragrostis curvula</name>
    <name type="common">weeping love grass</name>
    <dbReference type="NCBI Taxonomy" id="38414"/>
    <lineage>
        <taxon>Eukaryota</taxon>
        <taxon>Viridiplantae</taxon>
        <taxon>Streptophyta</taxon>
        <taxon>Embryophyta</taxon>
        <taxon>Tracheophyta</taxon>
        <taxon>Spermatophyta</taxon>
        <taxon>Magnoliopsida</taxon>
        <taxon>Liliopsida</taxon>
        <taxon>Poales</taxon>
        <taxon>Poaceae</taxon>
        <taxon>PACMAD clade</taxon>
        <taxon>Chloridoideae</taxon>
        <taxon>Eragrostideae</taxon>
        <taxon>Eragrostidinae</taxon>
        <taxon>Eragrostis</taxon>
    </lineage>
</organism>
<evidence type="ECO:0000256" key="1">
    <source>
        <dbReference type="SAM" id="MobiDB-lite"/>
    </source>
</evidence>
<keyword evidence="3" id="KW-1185">Reference proteome</keyword>
<dbReference type="Proteomes" id="UP000324897">
    <property type="component" value="Chromosome 5"/>
</dbReference>
<dbReference type="Gramene" id="TVU46858">
    <property type="protein sequence ID" value="TVU46858"/>
    <property type="gene ID" value="EJB05_06430"/>
</dbReference>
<proteinExistence type="predicted"/>